<evidence type="ECO:0000256" key="5">
    <source>
        <dbReference type="ARBA" id="ARBA00023136"/>
    </source>
</evidence>
<dbReference type="SUPFAM" id="SSF53649">
    <property type="entry name" value="Alkaline phosphatase-like"/>
    <property type="match status" value="1"/>
</dbReference>
<dbReference type="InterPro" id="IPR050448">
    <property type="entry name" value="OpgB/LTA_synthase_biosynth"/>
</dbReference>
<evidence type="ECO:0000256" key="3">
    <source>
        <dbReference type="ARBA" id="ARBA00022692"/>
    </source>
</evidence>
<evidence type="ECO:0000259" key="7">
    <source>
        <dbReference type="Pfam" id="PF00884"/>
    </source>
</evidence>
<dbReference type="KEGG" id="paur:FGL86_16535"/>
<keyword evidence="5 6" id="KW-0472">Membrane</keyword>
<dbReference type="Gene3D" id="3.40.720.10">
    <property type="entry name" value="Alkaline Phosphatase, subunit A"/>
    <property type="match status" value="1"/>
</dbReference>
<dbReference type="OrthoDB" id="9760224at2"/>
<evidence type="ECO:0000256" key="2">
    <source>
        <dbReference type="ARBA" id="ARBA00022475"/>
    </source>
</evidence>
<evidence type="ECO:0000256" key="6">
    <source>
        <dbReference type="SAM" id="Phobius"/>
    </source>
</evidence>
<keyword evidence="4 6" id="KW-1133">Transmembrane helix</keyword>
<dbReference type="GO" id="GO:0005886">
    <property type="term" value="C:plasma membrane"/>
    <property type="evidence" value="ECO:0007669"/>
    <property type="project" value="UniProtKB-SubCell"/>
</dbReference>
<dbReference type="AlphaFoldDB" id="A0A5B8SUT1"/>
<name>A0A5B8SUT1_9GAMM</name>
<accession>A0A5B8SUT1</accession>
<evidence type="ECO:0000313" key="8">
    <source>
        <dbReference type="EMBL" id="QEA40526.1"/>
    </source>
</evidence>
<feature type="transmembrane region" description="Helical" evidence="6">
    <location>
        <begin position="17"/>
        <end position="35"/>
    </location>
</feature>
<dbReference type="EMBL" id="CP042382">
    <property type="protein sequence ID" value="QEA40526.1"/>
    <property type="molecule type" value="Genomic_DNA"/>
</dbReference>
<feature type="transmembrane region" description="Helical" evidence="6">
    <location>
        <begin position="65"/>
        <end position="87"/>
    </location>
</feature>
<dbReference type="PANTHER" id="PTHR47371:SF3">
    <property type="entry name" value="PHOSPHOGLYCEROL TRANSFERASE I"/>
    <property type="match status" value="1"/>
</dbReference>
<dbReference type="InterPro" id="IPR017850">
    <property type="entry name" value="Alkaline_phosphatase_core_sf"/>
</dbReference>
<sequence>MVAHSRLALWRDVNRQLWWLGLLGLLSLTVWRALLFWQEAPADLNPGAPILLSAFWMGLRFDAKLFAVTLGPWLLLGTCLLPLPALLMRVWRRLWPVWAGLVMLLVNLLAVINHFYFGFYQGPLNALVFGLFEDDTRAVIATIINDYPVVLLFIVLAGMTTAQLMLMRLARLRRSNSWRWPRTALAITLSLVALIGLGRGSLGTFPLREMHMAVADNAFLNDLVPSGPQALYLAWKEREANDIGDDPEAGLKRYGFASPIDAAHAFGWRKVDSETALLEHLRQTTPRRELLEEKPPQVVFSLMESWGRPLLDFDDPESNDLLGRLRPWLMKADYFSKAISSENGTLPSLEGLLLDTPISPLTQSRYGYHSFSTSAVKPFQQAGYRTIFLTAGSVGWRNLGANLPRQGFDEVIGQGAIIERFPEATGGTWGVDDEWMYRYGAELLEQAEASGERIFLMTLSVTNHPPYRIPDSFDPAPLDIARLGDTLAASRELGQSILETYQYSSDMLGGFLSQLERDGLLDHTLFVASGDHNTRSILQYPDSHDLFDQFGVPILSWVPPAYRFDETPRLDDWVSHRDIFPTLWAHSLSGVSTPWMGDQLYTAAQNGDGFVSMALTFNQQDGGSGVMISDLGAATNLRNPRYYRWAQVAKTLEYTSLPSDALKAQVEHARARLALEDWRIRREALASKTR</sequence>
<feature type="domain" description="Sulfatase N-terminal" evidence="7">
    <location>
        <begin position="296"/>
        <end position="585"/>
    </location>
</feature>
<organism evidence="8 9">
    <name type="scientific">Pistricoccus aurantiacus</name>
    <dbReference type="NCBI Taxonomy" id="1883414"/>
    <lineage>
        <taxon>Bacteria</taxon>
        <taxon>Pseudomonadati</taxon>
        <taxon>Pseudomonadota</taxon>
        <taxon>Gammaproteobacteria</taxon>
        <taxon>Oceanospirillales</taxon>
        <taxon>Halomonadaceae</taxon>
        <taxon>Pistricoccus</taxon>
    </lineage>
</organism>
<evidence type="ECO:0000256" key="1">
    <source>
        <dbReference type="ARBA" id="ARBA00004651"/>
    </source>
</evidence>
<dbReference type="RefSeq" id="WP_147185793.1">
    <property type="nucleotide sequence ID" value="NZ_CP042382.1"/>
</dbReference>
<dbReference type="Pfam" id="PF00884">
    <property type="entry name" value="Sulfatase"/>
    <property type="match status" value="1"/>
</dbReference>
<protein>
    <submittedName>
        <fullName evidence="8">LTA synthase family protein</fullName>
    </submittedName>
</protein>
<comment type="subcellular location">
    <subcellularLocation>
        <location evidence="1">Cell membrane</location>
        <topology evidence="1">Multi-pass membrane protein</topology>
    </subcellularLocation>
</comment>
<feature type="transmembrane region" description="Helical" evidence="6">
    <location>
        <begin position="183"/>
        <end position="202"/>
    </location>
</feature>
<dbReference type="InterPro" id="IPR000917">
    <property type="entry name" value="Sulfatase_N"/>
</dbReference>
<keyword evidence="9" id="KW-1185">Reference proteome</keyword>
<evidence type="ECO:0000313" key="9">
    <source>
        <dbReference type="Proteomes" id="UP000321272"/>
    </source>
</evidence>
<feature type="transmembrane region" description="Helical" evidence="6">
    <location>
        <begin position="94"/>
        <end position="119"/>
    </location>
</feature>
<evidence type="ECO:0000256" key="4">
    <source>
        <dbReference type="ARBA" id="ARBA00022989"/>
    </source>
</evidence>
<keyword evidence="3 6" id="KW-0812">Transmembrane</keyword>
<dbReference type="PANTHER" id="PTHR47371">
    <property type="entry name" value="LIPOTEICHOIC ACID SYNTHASE"/>
    <property type="match status" value="1"/>
</dbReference>
<feature type="transmembrane region" description="Helical" evidence="6">
    <location>
        <begin position="139"/>
        <end position="162"/>
    </location>
</feature>
<dbReference type="CDD" id="cd16015">
    <property type="entry name" value="LTA_synthase"/>
    <property type="match status" value="1"/>
</dbReference>
<keyword evidence="2" id="KW-1003">Cell membrane</keyword>
<dbReference type="Proteomes" id="UP000321272">
    <property type="component" value="Chromosome"/>
</dbReference>
<reference evidence="8 9" key="1">
    <citation type="submission" date="2019-06" db="EMBL/GenBank/DDBJ databases">
        <title>Genome analyses of bacteria isolated from kimchi.</title>
        <authorList>
            <person name="Lee S."/>
            <person name="Ahn S."/>
            <person name="Roh S."/>
        </authorList>
    </citation>
    <scope>NUCLEOTIDE SEQUENCE [LARGE SCALE GENOMIC DNA]</scope>
    <source>
        <strain evidence="8 9">CBA4606</strain>
    </source>
</reference>
<proteinExistence type="predicted"/>
<gene>
    <name evidence="8" type="ORF">FGL86_16535</name>
</gene>